<sequence>MVSVTLADADAARTGLIERVEAAFSSADARFSRYRPDSELSRVVTGELALLDASEELTVTYAEAIEWRGRTDGAFSPHRPDGSIDLDGIVKSAAMRTVGELLDREGCHDWSLVVGGDQLVRGSGPDGLPWITGIVDPADRAALLCSIAVRAPRRAVASSGSAERGDHIWTVGLVPEFVQVTVVADDIVTADVLATAIVAGGAATLDAACERWPIDVLTVDRAGELRATSGFRAALATP</sequence>
<evidence type="ECO:0000256" key="4">
    <source>
        <dbReference type="ARBA" id="ARBA00022630"/>
    </source>
</evidence>
<proteinExistence type="predicted"/>
<dbReference type="Pfam" id="PF02424">
    <property type="entry name" value="ApbE"/>
    <property type="match status" value="2"/>
</dbReference>
<dbReference type="PANTHER" id="PTHR30040:SF2">
    <property type="entry name" value="FAD:PROTEIN FMN TRANSFERASE"/>
    <property type="match status" value="1"/>
</dbReference>
<evidence type="ECO:0000313" key="11">
    <source>
        <dbReference type="EMBL" id="MFC5502142.1"/>
    </source>
</evidence>
<dbReference type="PANTHER" id="PTHR30040">
    <property type="entry name" value="THIAMINE BIOSYNTHESIS LIPOPROTEIN APBE"/>
    <property type="match status" value="1"/>
</dbReference>
<comment type="cofactor">
    <cofactor evidence="1">
        <name>Mg(2+)</name>
        <dbReference type="ChEBI" id="CHEBI:18420"/>
    </cofactor>
</comment>
<dbReference type="Proteomes" id="UP001596039">
    <property type="component" value="Unassembled WGS sequence"/>
</dbReference>
<name>A0ABW0NSC5_9MICO</name>
<evidence type="ECO:0000256" key="2">
    <source>
        <dbReference type="ARBA" id="ARBA00011955"/>
    </source>
</evidence>
<comment type="caution">
    <text evidence="11">The sequence shown here is derived from an EMBL/GenBank/DDBJ whole genome shotgun (WGS) entry which is preliminary data.</text>
</comment>
<evidence type="ECO:0000256" key="7">
    <source>
        <dbReference type="ARBA" id="ARBA00022827"/>
    </source>
</evidence>
<reference evidence="12" key="1">
    <citation type="journal article" date="2019" name="Int. J. Syst. Evol. Microbiol.">
        <title>The Global Catalogue of Microorganisms (GCM) 10K type strain sequencing project: providing services to taxonomists for standard genome sequencing and annotation.</title>
        <authorList>
            <consortium name="The Broad Institute Genomics Platform"/>
            <consortium name="The Broad Institute Genome Sequencing Center for Infectious Disease"/>
            <person name="Wu L."/>
            <person name="Ma J."/>
        </authorList>
    </citation>
    <scope>NUCLEOTIDE SEQUENCE [LARGE SCALE GENOMIC DNA]</scope>
    <source>
        <strain evidence="12">CGMCC 4.6997</strain>
    </source>
</reference>
<dbReference type="RefSeq" id="WP_386739844.1">
    <property type="nucleotide sequence ID" value="NZ_JBHSMG010000002.1"/>
</dbReference>
<organism evidence="11 12">
    <name type="scientific">Lysinimonas soli</name>
    <dbReference type="NCBI Taxonomy" id="1074233"/>
    <lineage>
        <taxon>Bacteria</taxon>
        <taxon>Bacillati</taxon>
        <taxon>Actinomycetota</taxon>
        <taxon>Actinomycetes</taxon>
        <taxon>Micrococcales</taxon>
        <taxon>Microbacteriaceae</taxon>
        <taxon>Lysinimonas</taxon>
    </lineage>
</organism>
<protein>
    <recommendedName>
        <fullName evidence="3">FAD:protein FMN transferase</fullName>
        <ecNumber evidence="2">2.7.1.180</ecNumber>
    </recommendedName>
    <alternativeName>
        <fullName evidence="9">Flavin transferase</fullName>
    </alternativeName>
</protein>
<evidence type="ECO:0000256" key="8">
    <source>
        <dbReference type="ARBA" id="ARBA00022842"/>
    </source>
</evidence>
<evidence type="ECO:0000256" key="5">
    <source>
        <dbReference type="ARBA" id="ARBA00022679"/>
    </source>
</evidence>
<evidence type="ECO:0000256" key="6">
    <source>
        <dbReference type="ARBA" id="ARBA00022723"/>
    </source>
</evidence>
<dbReference type="EMBL" id="JBHSMG010000002">
    <property type="protein sequence ID" value="MFC5502142.1"/>
    <property type="molecule type" value="Genomic_DNA"/>
</dbReference>
<dbReference type="GO" id="GO:0016740">
    <property type="term" value="F:transferase activity"/>
    <property type="evidence" value="ECO:0007669"/>
    <property type="project" value="UniProtKB-KW"/>
</dbReference>
<comment type="catalytic activity">
    <reaction evidence="10">
        <text>L-threonyl-[protein] + FAD = FMN-L-threonyl-[protein] + AMP + H(+)</text>
        <dbReference type="Rhea" id="RHEA:36847"/>
        <dbReference type="Rhea" id="RHEA-COMP:11060"/>
        <dbReference type="Rhea" id="RHEA-COMP:11061"/>
        <dbReference type="ChEBI" id="CHEBI:15378"/>
        <dbReference type="ChEBI" id="CHEBI:30013"/>
        <dbReference type="ChEBI" id="CHEBI:57692"/>
        <dbReference type="ChEBI" id="CHEBI:74257"/>
        <dbReference type="ChEBI" id="CHEBI:456215"/>
        <dbReference type="EC" id="2.7.1.180"/>
    </reaction>
</comment>
<keyword evidence="6" id="KW-0479">Metal-binding</keyword>
<gene>
    <name evidence="11" type="ORF">ACFPJ4_07815</name>
</gene>
<keyword evidence="8" id="KW-0460">Magnesium</keyword>
<accession>A0ABW0NSC5</accession>
<evidence type="ECO:0000313" key="12">
    <source>
        <dbReference type="Proteomes" id="UP001596039"/>
    </source>
</evidence>
<keyword evidence="5 11" id="KW-0808">Transferase</keyword>
<keyword evidence="4" id="KW-0285">Flavoprotein</keyword>
<dbReference type="SUPFAM" id="SSF143631">
    <property type="entry name" value="ApbE-like"/>
    <property type="match status" value="1"/>
</dbReference>
<dbReference type="Gene3D" id="3.10.520.10">
    <property type="entry name" value="ApbE-like domains"/>
    <property type="match status" value="2"/>
</dbReference>
<evidence type="ECO:0000256" key="1">
    <source>
        <dbReference type="ARBA" id="ARBA00001946"/>
    </source>
</evidence>
<dbReference type="InterPro" id="IPR003374">
    <property type="entry name" value="ApbE-like_sf"/>
</dbReference>
<evidence type="ECO:0000256" key="3">
    <source>
        <dbReference type="ARBA" id="ARBA00016337"/>
    </source>
</evidence>
<keyword evidence="7" id="KW-0274">FAD</keyword>
<evidence type="ECO:0000256" key="9">
    <source>
        <dbReference type="ARBA" id="ARBA00031306"/>
    </source>
</evidence>
<evidence type="ECO:0000256" key="10">
    <source>
        <dbReference type="ARBA" id="ARBA00048540"/>
    </source>
</evidence>
<dbReference type="EC" id="2.7.1.180" evidence="2"/>
<dbReference type="InterPro" id="IPR024932">
    <property type="entry name" value="ApbE"/>
</dbReference>
<keyword evidence="12" id="KW-1185">Reference proteome</keyword>